<proteinExistence type="predicted"/>
<protein>
    <recommendedName>
        <fullName evidence="7">Fe2OG dioxygenase domain-containing protein</fullName>
    </recommendedName>
</protein>
<dbReference type="PROSITE" id="PS51471">
    <property type="entry name" value="FE2OG_OXY"/>
    <property type="match status" value="1"/>
</dbReference>
<dbReference type="InterPro" id="IPR044862">
    <property type="entry name" value="Pro_4_hyd_alph_FE2OG_OXY"/>
</dbReference>
<dbReference type="PANTHER" id="PTHR10869">
    <property type="entry name" value="PROLYL 4-HYDROXYLASE ALPHA SUBUNIT"/>
    <property type="match status" value="1"/>
</dbReference>
<comment type="cofactor">
    <cofactor evidence="1">
        <name>L-ascorbate</name>
        <dbReference type="ChEBI" id="CHEBI:38290"/>
    </cofactor>
</comment>
<evidence type="ECO:0000256" key="2">
    <source>
        <dbReference type="ARBA" id="ARBA00022723"/>
    </source>
</evidence>
<name>A0AB34KAC3_PRYPA</name>
<dbReference type="GO" id="GO:0005783">
    <property type="term" value="C:endoplasmic reticulum"/>
    <property type="evidence" value="ECO:0007669"/>
    <property type="project" value="TreeGrafter"/>
</dbReference>
<feature type="region of interest" description="Disordered" evidence="6">
    <location>
        <begin position="70"/>
        <end position="89"/>
    </location>
</feature>
<evidence type="ECO:0000256" key="4">
    <source>
        <dbReference type="ARBA" id="ARBA00023002"/>
    </source>
</evidence>
<dbReference type="Proteomes" id="UP001515480">
    <property type="component" value="Unassembled WGS sequence"/>
</dbReference>
<organism evidence="8 9">
    <name type="scientific">Prymnesium parvum</name>
    <name type="common">Toxic golden alga</name>
    <dbReference type="NCBI Taxonomy" id="97485"/>
    <lineage>
        <taxon>Eukaryota</taxon>
        <taxon>Haptista</taxon>
        <taxon>Haptophyta</taxon>
        <taxon>Prymnesiophyceae</taxon>
        <taxon>Prymnesiales</taxon>
        <taxon>Prymnesiaceae</taxon>
        <taxon>Prymnesium</taxon>
    </lineage>
</organism>
<dbReference type="PANTHER" id="PTHR10869:SF229">
    <property type="entry name" value="PROLYL 4-HYDROXYLASE ALPHA SUBUNIT DOMAIN-CONTAINING PROTEIN"/>
    <property type="match status" value="1"/>
</dbReference>
<keyword evidence="5" id="KW-0408">Iron</keyword>
<feature type="region of interest" description="Disordered" evidence="6">
    <location>
        <begin position="1"/>
        <end position="58"/>
    </location>
</feature>
<feature type="compositionally biased region" description="Low complexity" evidence="6">
    <location>
        <begin position="21"/>
        <end position="40"/>
    </location>
</feature>
<dbReference type="GO" id="GO:0005506">
    <property type="term" value="F:iron ion binding"/>
    <property type="evidence" value="ECO:0007669"/>
    <property type="project" value="InterPro"/>
</dbReference>
<evidence type="ECO:0000259" key="7">
    <source>
        <dbReference type="PROSITE" id="PS51471"/>
    </source>
</evidence>
<feature type="domain" description="Fe2OG dioxygenase" evidence="7">
    <location>
        <begin position="179"/>
        <end position="287"/>
    </location>
</feature>
<accession>A0AB34KAC3</accession>
<dbReference type="InterPro" id="IPR005123">
    <property type="entry name" value="Oxoglu/Fe-dep_dioxygenase_dom"/>
</dbReference>
<sequence length="387" mass="42693">MAAPTRCRAGRPSACGHRSWAAPPGALSSSAALSAPAPSSSTPPPPPRPAPSLSPAKVPFDRRMALASRMTADRKTHHDATKQPQPPLYMPINLNYPGLERLHEKPPIFLCHDFLTEEECAALIETAGPLLQRSKTHAVAGSEATKGRTSLTCHLAKKVHPCPILLQKIHMLTGKPFGHMELPQVARYTDSQRYVEHYDGVDPHTEAGRAFCANGGQRIATVLVYLNHVREGGSTYFRRLNVDIRPKKGAAVIFFPGFMNGELDTDALHAGMPAVDTKWVSQVWIRQSFREDGQPSQPVPLIEQTLVGPLHEGVYRGHCLAGDDIHEAVMTISDALAWAQAHPTCFGFTWQSPQRNPQGPLRIWFKSKLSVLYNEEWWTYSLGRGMD</sequence>
<keyword evidence="4" id="KW-0560">Oxidoreductase</keyword>
<gene>
    <name evidence="8" type="ORF">AB1Y20_001748</name>
</gene>
<evidence type="ECO:0000256" key="1">
    <source>
        <dbReference type="ARBA" id="ARBA00001961"/>
    </source>
</evidence>
<keyword evidence="3" id="KW-0223">Dioxygenase</keyword>
<evidence type="ECO:0000313" key="9">
    <source>
        <dbReference type="Proteomes" id="UP001515480"/>
    </source>
</evidence>
<feature type="compositionally biased region" description="Pro residues" evidence="6">
    <location>
        <begin position="41"/>
        <end position="52"/>
    </location>
</feature>
<dbReference type="AlphaFoldDB" id="A0AB34KAC3"/>
<keyword evidence="9" id="KW-1185">Reference proteome</keyword>
<dbReference type="GO" id="GO:0031418">
    <property type="term" value="F:L-ascorbic acid binding"/>
    <property type="evidence" value="ECO:0007669"/>
    <property type="project" value="InterPro"/>
</dbReference>
<evidence type="ECO:0000256" key="3">
    <source>
        <dbReference type="ARBA" id="ARBA00022964"/>
    </source>
</evidence>
<comment type="caution">
    <text evidence="8">The sequence shown here is derived from an EMBL/GenBank/DDBJ whole genome shotgun (WGS) entry which is preliminary data.</text>
</comment>
<dbReference type="Gene3D" id="2.60.120.620">
    <property type="entry name" value="q2cbj1_9rhob like domain"/>
    <property type="match status" value="1"/>
</dbReference>
<dbReference type="Pfam" id="PF13640">
    <property type="entry name" value="2OG-FeII_Oxy_3"/>
    <property type="match status" value="1"/>
</dbReference>
<reference evidence="8 9" key="1">
    <citation type="journal article" date="2024" name="Science">
        <title>Giant polyketide synthase enzymes in the biosynthesis of giant marine polyether toxins.</title>
        <authorList>
            <person name="Fallon T.R."/>
            <person name="Shende V.V."/>
            <person name="Wierzbicki I.H."/>
            <person name="Pendleton A.L."/>
            <person name="Watervoot N.F."/>
            <person name="Auber R.P."/>
            <person name="Gonzalez D.J."/>
            <person name="Wisecaver J.H."/>
            <person name="Moore B.S."/>
        </authorList>
    </citation>
    <scope>NUCLEOTIDE SEQUENCE [LARGE SCALE GENOMIC DNA]</scope>
    <source>
        <strain evidence="8 9">12B1</strain>
    </source>
</reference>
<dbReference type="EMBL" id="JBGBPQ010000001">
    <property type="protein sequence ID" value="KAL1530854.1"/>
    <property type="molecule type" value="Genomic_DNA"/>
</dbReference>
<evidence type="ECO:0000313" key="8">
    <source>
        <dbReference type="EMBL" id="KAL1530854.1"/>
    </source>
</evidence>
<keyword evidence="2" id="KW-0479">Metal-binding</keyword>
<dbReference type="GO" id="GO:0004656">
    <property type="term" value="F:procollagen-proline 4-dioxygenase activity"/>
    <property type="evidence" value="ECO:0007669"/>
    <property type="project" value="TreeGrafter"/>
</dbReference>
<dbReference type="InterPro" id="IPR006620">
    <property type="entry name" value="Pro_4_hyd_alph"/>
</dbReference>
<evidence type="ECO:0000256" key="5">
    <source>
        <dbReference type="ARBA" id="ARBA00023004"/>
    </source>
</evidence>
<dbReference type="InterPro" id="IPR045054">
    <property type="entry name" value="P4HA-like"/>
</dbReference>
<dbReference type="SMART" id="SM00702">
    <property type="entry name" value="P4Hc"/>
    <property type="match status" value="1"/>
</dbReference>
<feature type="compositionally biased region" description="Basic and acidic residues" evidence="6">
    <location>
        <begin position="71"/>
        <end position="81"/>
    </location>
</feature>
<evidence type="ECO:0000256" key="6">
    <source>
        <dbReference type="SAM" id="MobiDB-lite"/>
    </source>
</evidence>